<evidence type="ECO:0000313" key="1">
    <source>
        <dbReference type="EMBL" id="MBB6674505.1"/>
    </source>
</evidence>
<dbReference type="InterPro" id="IPR020288">
    <property type="entry name" value="Sheath_initiator"/>
</dbReference>
<protein>
    <submittedName>
        <fullName evidence="1">DUF2634 domain-containing protein</fullName>
    </submittedName>
</protein>
<comment type="caution">
    <text evidence="1">The sequence shown here is derived from an EMBL/GenBank/DDBJ whole genome shotgun (WGS) entry which is preliminary data.</text>
</comment>
<reference evidence="1 2" key="1">
    <citation type="submission" date="2020-08" db="EMBL/GenBank/DDBJ databases">
        <title>Cohnella phylogeny.</title>
        <authorList>
            <person name="Dunlap C."/>
        </authorList>
    </citation>
    <scope>NUCLEOTIDE SEQUENCE [LARGE SCALE GENOMIC DNA]</scope>
    <source>
        <strain evidence="1 2">DSM 28246</strain>
    </source>
</reference>
<dbReference type="RefSeq" id="WP_185672362.1">
    <property type="nucleotide sequence ID" value="NZ_JACJVP010000047.1"/>
</dbReference>
<evidence type="ECO:0000313" key="2">
    <source>
        <dbReference type="Proteomes" id="UP000547209"/>
    </source>
</evidence>
<proteinExistence type="predicted"/>
<dbReference type="EMBL" id="JACJVP010000047">
    <property type="protein sequence ID" value="MBB6674505.1"/>
    <property type="molecule type" value="Genomic_DNA"/>
</dbReference>
<organism evidence="1 2">
    <name type="scientific">Cohnella nanjingensis</name>
    <dbReference type="NCBI Taxonomy" id="1387779"/>
    <lineage>
        <taxon>Bacteria</taxon>
        <taxon>Bacillati</taxon>
        <taxon>Bacillota</taxon>
        <taxon>Bacilli</taxon>
        <taxon>Bacillales</taxon>
        <taxon>Paenibacillaceae</taxon>
        <taxon>Cohnella</taxon>
    </lineage>
</organism>
<keyword evidence="2" id="KW-1185">Reference proteome</keyword>
<dbReference type="Proteomes" id="UP000547209">
    <property type="component" value="Unassembled WGS sequence"/>
</dbReference>
<gene>
    <name evidence="1" type="ORF">H7C19_27865</name>
</gene>
<accession>A0A7X0RY55</accession>
<name>A0A7X0RY55_9BACL</name>
<dbReference type="Pfam" id="PF10934">
    <property type="entry name" value="Sheath_initiator"/>
    <property type="match status" value="1"/>
</dbReference>
<dbReference type="AlphaFoldDB" id="A0A7X0RY55"/>
<sequence>MANLFPTQEIQVEMEQDELSTEPVFGRSWRFDFERGEFVLTPTGKIAASEGRDAWLEWCKKALMTERYRYLAYSRDYGQEYEDYIGLGLSRAATESEIQRISTETLMTDPRTAAVSGFSFQWDGDRCNFSCEVTSVRDESGTLQGSVVNR</sequence>